<dbReference type="InterPro" id="IPR044256">
    <property type="entry name" value="HCF244-like"/>
</dbReference>
<feature type="domain" description="NAD(P)-binding" evidence="3">
    <location>
        <begin position="6"/>
        <end position="196"/>
    </location>
</feature>
<name>A0ABU2BDS5_9MICC</name>
<dbReference type="EMBL" id="JAVDYI010000001">
    <property type="protein sequence ID" value="MDR7356795.1"/>
    <property type="molecule type" value="Genomic_DNA"/>
</dbReference>
<organism evidence="4 5">
    <name type="scientific">Paeniglutamicibacter sulfureus</name>
    <dbReference type="NCBI Taxonomy" id="43666"/>
    <lineage>
        <taxon>Bacteria</taxon>
        <taxon>Bacillati</taxon>
        <taxon>Actinomycetota</taxon>
        <taxon>Actinomycetes</taxon>
        <taxon>Micrococcales</taxon>
        <taxon>Micrococcaceae</taxon>
        <taxon>Paeniglutamicibacter</taxon>
    </lineage>
</organism>
<keyword evidence="5" id="KW-1185">Reference proteome</keyword>
<comment type="caution">
    <text evidence="4">The sequence shown here is derived from an EMBL/GenBank/DDBJ whole genome shotgun (WGS) entry which is preliminary data.</text>
</comment>
<evidence type="ECO:0000256" key="2">
    <source>
        <dbReference type="ARBA" id="ARBA00023276"/>
    </source>
</evidence>
<keyword evidence="2" id="KW-0604">Photosystem II</keyword>
<keyword evidence="1" id="KW-0602">Photosynthesis</keyword>
<accession>A0ABU2BDS5</accession>
<proteinExistence type="predicted"/>
<sequence>MILVIGATGQLGGLIARLLLLRGDAVRALVRDPASAAARDLADAGAHLVLGDMTDAASLRTACESVRGIITTANSMSRGDPDTIESVDRRGNANLVDAAVEQGVRRFVFISALGADAHHPMPLLQAKGETEQRLRESGTDWTVLQPDFYMDMLPMAVVGAPALAGGAVTLVGEGRRRHSMVAISDVADYALAAFDSDDAVGQALQIGGPEPVAWRDVLAAFERHLGREIPVSFVAPGQPIDGMSGMLCGLLAALETYDSPLDTGRLAKRFGVVPTSLDAFVHAVVAAARGGAQMRKA</sequence>
<dbReference type="SUPFAM" id="SSF51735">
    <property type="entry name" value="NAD(P)-binding Rossmann-fold domains"/>
    <property type="match status" value="1"/>
</dbReference>
<dbReference type="InterPro" id="IPR016040">
    <property type="entry name" value="NAD(P)-bd_dom"/>
</dbReference>
<protein>
    <submittedName>
        <fullName evidence="4">NADH dehydrogenase</fullName>
    </submittedName>
</protein>
<dbReference type="PANTHER" id="PTHR47128">
    <property type="match status" value="1"/>
</dbReference>
<dbReference type="RefSeq" id="WP_310287848.1">
    <property type="nucleotide sequence ID" value="NZ_BAAAWO010000001.1"/>
</dbReference>
<evidence type="ECO:0000256" key="1">
    <source>
        <dbReference type="ARBA" id="ARBA00022531"/>
    </source>
</evidence>
<gene>
    <name evidence="4" type="ORF">J2S64_000486</name>
</gene>
<dbReference type="InterPro" id="IPR036291">
    <property type="entry name" value="NAD(P)-bd_dom_sf"/>
</dbReference>
<evidence type="ECO:0000313" key="5">
    <source>
        <dbReference type="Proteomes" id="UP001183817"/>
    </source>
</evidence>
<evidence type="ECO:0000259" key="3">
    <source>
        <dbReference type="Pfam" id="PF13460"/>
    </source>
</evidence>
<evidence type="ECO:0000313" key="4">
    <source>
        <dbReference type="EMBL" id="MDR7356795.1"/>
    </source>
</evidence>
<dbReference type="CDD" id="cd05243">
    <property type="entry name" value="SDR_a5"/>
    <property type="match status" value="1"/>
</dbReference>
<dbReference type="Pfam" id="PF13460">
    <property type="entry name" value="NAD_binding_10"/>
    <property type="match status" value="1"/>
</dbReference>
<reference evidence="4 5" key="1">
    <citation type="submission" date="2023-07" db="EMBL/GenBank/DDBJ databases">
        <title>Sequencing the genomes of 1000 actinobacteria strains.</title>
        <authorList>
            <person name="Klenk H.-P."/>
        </authorList>
    </citation>
    <scope>NUCLEOTIDE SEQUENCE [LARGE SCALE GENOMIC DNA]</scope>
    <source>
        <strain evidence="4 5">DSM 20167</strain>
    </source>
</reference>
<dbReference type="Proteomes" id="UP001183817">
    <property type="component" value="Unassembled WGS sequence"/>
</dbReference>
<dbReference type="PANTHER" id="PTHR47128:SF2">
    <property type="entry name" value="PROTEIN HIGH CHLOROPHYLL FLUORESCENCE PHENOTYPE 244, CHLOROPLASTIC"/>
    <property type="match status" value="1"/>
</dbReference>
<dbReference type="Gene3D" id="3.40.50.720">
    <property type="entry name" value="NAD(P)-binding Rossmann-like Domain"/>
    <property type="match status" value="1"/>
</dbReference>